<evidence type="ECO:0000313" key="3">
    <source>
        <dbReference type="Proteomes" id="UP000274762"/>
    </source>
</evidence>
<evidence type="ECO:0000313" key="2">
    <source>
        <dbReference type="EMBL" id="RKR96890.1"/>
    </source>
</evidence>
<dbReference type="InterPro" id="IPR052353">
    <property type="entry name" value="Benzoxazolinone_Detox_Enz"/>
</dbReference>
<organism evidence="2 3">
    <name type="scientific">Williamsia marianensis</name>
    <dbReference type="NCBI Taxonomy" id="85044"/>
    <lineage>
        <taxon>Bacteria</taxon>
        <taxon>Bacillati</taxon>
        <taxon>Actinomycetota</taxon>
        <taxon>Actinomycetes</taxon>
        <taxon>Mycobacteriales</taxon>
        <taxon>Nocardiaceae</taxon>
        <taxon>Williamsia</taxon>
    </lineage>
</organism>
<proteinExistence type="predicted"/>
<dbReference type="SUPFAM" id="SSF50800">
    <property type="entry name" value="PK beta-barrel domain-like"/>
    <property type="match status" value="1"/>
</dbReference>
<comment type="caution">
    <text evidence="2">The sequence shown here is derived from an EMBL/GenBank/DDBJ whole genome shotgun (WGS) entry which is preliminary data.</text>
</comment>
<dbReference type="AlphaFoldDB" id="A0A495K6G7"/>
<dbReference type="Pfam" id="PF03473">
    <property type="entry name" value="MOSC"/>
    <property type="match status" value="1"/>
</dbReference>
<protein>
    <submittedName>
        <fullName evidence="2">MOSC domain-containing protein YiiM</fullName>
    </submittedName>
</protein>
<name>A0A495K6G7_WILMA</name>
<dbReference type="GO" id="GO:0030151">
    <property type="term" value="F:molybdenum ion binding"/>
    <property type="evidence" value="ECO:0007669"/>
    <property type="project" value="InterPro"/>
</dbReference>
<dbReference type="InterPro" id="IPR011037">
    <property type="entry name" value="Pyrv_Knase-like_insert_dom_sf"/>
</dbReference>
<dbReference type="PANTHER" id="PTHR30212:SF2">
    <property type="entry name" value="PROTEIN YIIM"/>
    <property type="match status" value="1"/>
</dbReference>
<dbReference type="GO" id="GO:0003824">
    <property type="term" value="F:catalytic activity"/>
    <property type="evidence" value="ECO:0007669"/>
    <property type="project" value="InterPro"/>
</dbReference>
<dbReference type="Gene3D" id="2.40.33.20">
    <property type="entry name" value="PK beta-barrel domain-like"/>
    <property type="match status" value="1"/>
</dbReference>
<reference evidence="2 3" key="1">
    <citation type="submission" date="2018-10" db="EMBL/GenBank/DDBJ databases">
        <title>Sequencing the genomes of 1000 actinobacteria strains.</title>
        <authorList>
            <person name="Klenk H.-P."/>
        </authorList>
    </citation>
    <scope>NUCLEOTIDE SEQUENCE [LARGE SCALE GENOMIC DNA]</scope>
    <source>
        <strain evidence="2 3">DSM 44343</strain>
    </source>
</reference>
<dbReference type="GO" id="GO:0030170">
    <property type="term" value="F:pyridoxal phosphate binding"/>
    <property type="evidence" value="ECO:0007669"/>
    <property type="project" value="InterPro"/>
</dbReference>
<dbReference type="EMBL" id="RBKV01000001">
    <property type="protein sequence ID" value="RKR96890.1"/>
    <property type="molecule type" value="Genomic_DNA"/>
</dbReference>
<evidence type="ECO:0000259" key="1">
    <source>
        <dbReference type="PROSITE" id="PS51340"/>
    </source>
</evidence>
<dbReference type="PANTHER" id="PTHR30212">
    <property type="entry name" value="PROTEIN YIIM"/>
    <property type="match status" value="1"/>
</dbReference>
<feature type="domain" description="MOSC" evidence="1">
    <location>
        <begin position="32"/>
        <end position="167"/>
    </location>
</feature>
<accession>A0A495K6G7</accession>
<sequence>MSLAEGAVLAVCAVHEEHRLAGGVGISAIDKRAINGPVDVNENGLDIDHVCDVKHHGGLDQAVYAYSEDEAQRWATELDRELPYGWFGENLRIAGVATTDAVIGERWKVGDTLELEVTIARTPCRTFADWAQEENWIKRFNAQADVGCYLRVVQPGAVTAGDVVRVISRPDHGVLVRHLITGPDRDALVELLAADSLPPKVVRDAERWLRKKSR</sequence>
<dbReference type="InterPro" id="IPR005302">
    <property type="entry name" value="MoCF_Sase_C"/>
</dbReference>
<dbReference type="PROSITE" id="PS51340">
    <property type="entry name" value="MOSC"/>
    <property type="match status" value="1"/>
</dbReference>
<gene>
    <name evidence="2" type="ORF">DFJ75_3752</name>
</gene>
<dbReference type="Proteomes" id="UP000274762">
    <property type="component" value="Unassembled WGS sequence"/>
</dbReference>